<reference evidence="1" key="1">
    <citation type="submission" date="2020-01" db="EMBL/GenBank/DDBJ databases">
        <authorList>
            <person name="Meier V. D."/>
            <person name="Meier V D."/>
        </authorList>
    </citation>
    <scope>NUCLEOTIDE SEQUENCE</scope>
    <source>
        <strain evidence="1">HLG_WM_MAG_12</strain>
    </source>
</reference>
<sequence>MIRITILFCFIFGLLFGFKDFGTVGNTYEVKEKNFKEMMKEGYDKLDKKELRNNYKTMIENSFTKNSDLPESNITQKYTRENYVILDYDLKARMDGPVIKKAGEKIYPSFPLNQSQTICFIDAKERILLDPTIKALGSCDIYMISGADIREMYPNPLFAGKEVYPYDKNYKKRFNLKVLPTKVKIYDKYFDYTTIDMNIIKQKLRVKGDIL</sequence>
<dbReference type="EMBL" id="CACVAW010000067">
    <property type="protein sequence ID" value="CAA6815423.1"/>
    <property type="molecule type" value="Genomic_DNA"/>
</dbReference>
<accession>A0A6S6T811</accession>
<proteinExistence type="predicted"/>
<gene>
    <name evidence="1" type="ORF">HELGO_WM9044</name>
</gene>
<name>A0A6S6T811_9BACT</name>
<dbReference type="AlphaFoldDB" id="A0A6S6T811"/>
<evidence type="ECO:0000313" key="1">
    <source>
        <dbReference type="EMBL" id="CAA6815423.1"/>
    </source>
</evidence>
<protein>
    <submittedName>
        <fullName evidence="1">Uncharacterized protein</fullName>
    </submittedName>
</protein>
<organism evidence="1">
    <name type="scientific">uncultured Campylobacterales bacterium</name>
    <dbReference type="NCBI Taxonomy" id="352960"/>
    <lineage>
        <taxon>Bacteria</taxon>
        <taxon>Pseudomonadati</taxon>
        <taxon>Campylobacterota</taxon>
        <taxon>Epsilonproteobacteria</taxon>
        <taxon>Campylobacterales</taxon>
        <taxon>environmental samples</taxon>
    </lineage>
</organism>